<protein>
    <submittedName>
        <fullName evidence="1">Uncharacterized protein</fullName>
    </submittedName>
</protein>
<accession>A0A8X7PY68</accession>
<comment type="caution">
    <text evidence="1">The sequence shown here is derived from an EMBL/GenBank/DDBJ whole genome shotgun (WGS) entry which is preliminary data.</text>
</comment>
<organism evidence="1 2">
    <name type="scientific">Brassica carinata</name>
    <name type="common">Ethiopian mustard</name>
    <name type="synonym">Abyssinian cabbage</name>
    <dbReference type="NCBI Taxonomy" id="52824"/>
    <lineage>
        <taxon>Eukaryota</taxon>
        <taxon>Viridiplantae</taxon>
        <taxon>Streptophyta</taxon>
        <taxon>Embryophyta</taxon>
        <taxon>Tracheophyta</taxon>
        <taxon>Spermatophyta</taxon>
        <taxon>Magnoliopsida</taxon>
        <taxon>eudicotyledons</taxon>
        <taxon>Gunneridae</taxon>
        <taxon>Pentapetalae</taxon>
        <taxon>rosids</taxon>
        <taxon>malvids</taxon>
        <taxon>Brassicales</taxon>
        <taxon>Brassicaceae</taxon>
        <taxon>Brassiceae</taxon>
        <taxon>Brassica</taxon>
    </lineage>
</organism>
<sequence length="218" mass="23198">MLAVLEVVAISASRISPAGRDSGVVLRLSGASAWCLPSGRPGGCLVGCSQAQGGFGSAPLFHCYFPVLSAPLGSVWLHVMLESCSCLQGFMGVIVTDFSIPLFKELSLLVLSCETSSGCGLLYWVDMSLPPGDCSFQNAPSQCRLCSLGLPRQELFWFLLCSVDRHSNYAGTALVWSELFSRRQLSLCPSFAAATASAGKAWIVVVVDISTGTFLLCW</sequence>
<gene>
    <name evidence="1" type="ORF">Bca52824_079234</name>
</gene>
<evidence type="ECO:0000313" key="2">
    <source>
        <dbReference type="Proteomes" id="UP000886595"/>
    </source>
</evidence>
<dbReference type="Proteomes" id="UP000886595">
    <property type="component" value="Unassembled WGS sequence"/>
</dbReference>
<dbReference type="AlphaFoldDB" id="A0A8X7PY68"/>
<evidence type="ECO:0000313" key="1">
    <source>
        <dbReference type="EMBL" id="KAG2259940.1"/>
    </source>
</evidence>
<name>A0A8X7PY68_BRACI</name>
<keyword evidence="2" id="KW-1185">Reference proteome</keyword>
<proteinExistence type="predicted"/>
<dbReference type="EMBL" id="JAAMPC010000015">
    <property type="protein sequence ID" value="KAG2259940.1"/>
    <property type="molecule type" value="Genomic_DNA"/>
</dbReference>
<reference evidence="1 2" key="1">
    <citation type="submission" date="2020-02" db="EMBL/GenBank/DDBJ databases">
        <authorList>
            <person name="Ma Q."/>
            <person name="Huang Y."/>
            <person name="Song X."/>
            <person name="Pei D."/>
        </authorList>
    </citation>
    <scope>NUCLEOTIDE SEQUENCE [LARGE SCALE GENOMIC DNA]</scope>
    <source>
        <strain evidence="1">Sxm20200214</strain>
        <tissue evidence="1">Leaf</tissue>
    </source>
</reference>